<comment type="caution">
    <text evidence="3">The sequence shown here is derived from an EMBL/GenBank/DDBJ whole genome shotgun (WGS) entry which is preliminary data.</text>
</comment>
<dbReference type="Proteomes" id="UP001416858">
    <property type="component" value="Unassembled WGS sequence"/>
</dbReference>
<dbReference type="Pfam" id="PF04986">
    <property type="entry name" value="Y2_Tnp"/>
    <property type="match status" value="1"/>
</dbReference>
<name>A0ABP9W3V3_9BACT</name>
<dbReference type="PANTHER" id="PTHR37023:SF1">
    <property type="entry name" value="ISSOD25 TRANSPOSASE TNPA_ISSOD25"/>
    <property type="match status" value="1"/>
</dbReference>
<dbReference type="Pfam" id="PF14319">
    <property type="entry name" value="Zn_Tnp_IS91"/>
    <property type="match status" value="1"/>
</dbReference>
<gene>
    <name evidence="3" type="ORF">Rcae01_06706</name>
</gene>
<proteinExistence type="predicted"/>
<evidence type="ECO:0000259" key="2">
    <source>
        <dbReference type="Pfam" id="PF14319"/>
    </source>
</evidence>
<evidence type="ECO:0000259" key="1">
    <source>
        <dbReference type="Pfam" id="PF04986"/>
    </source>
</evidence>
<feature type="domain" description="Transposase IS801/IS1294" evidence="1">
    <location>
        <begin position="85"/>
        <end position="281"/>
    </location>
</feature>
<reference evidence="3 4" key="1">
    <citation type="submission" date="2024-02" db="EMBL/GenBank/DDBJ databases">
        <title>Rhodopirellula caenicola NBRC 110016.</title>
        <authorList>
            <person name="Ichikawa N."/>
            <person name="Katano-Makiyama Y."/>
            <person name="Hidaka K."/>
        </authorList>
    </citation>
    <scope>NUCLEOTIDE SEQUENCE [LARGE SCALE GENOMIC DNA]</scope>
    <source>
        <strain evidence="3 4">NBRC 110016</strain>
    </source>
</reference>
<organism evidence="3 4">
    <name type="scientific">Novipirellula caenicola</name>
    <dbReference type="NCBI Taxonomy" id="1536901"/>
    <lineage>
        <taxon>Bacteria</taxon>
        <taxon>Pseudomonadati</taxon>
        <taxon>Planctomycetota</taxon>
        <taxon>Planctomycetia</taxon>
        <taxon>Pirellulales</taxon>
        <taxon>Pirellulaceae</taxon>
        <taxon>Novipirellula</taxon>
    </lineage>
</organism>
<evidence type="ECO:0000313" key="3">
    <source>
        <dbReference type="EMBL" id="GAA5511190.1"/>
    </source>
</evidence>
<protein>
    <submittedName>
        <fullName evidence="3">IS91 family transposase ISWz1</fullName>
    </submittedName>
</protein>
<feature type="domain" description="Transposase zinc-binding" evidence="2">
    <location>
        <begin position="2"/>
        <end position="43"/>
    </location>
</feature>
<accession>A0ABP9W3V3</accession>
<sequence>MIYNSCGDRHCSECAGSKRADWLEKTCKLLLPDVDYFQVVFTLPSELSRLALGNRKPIYDLLFRTSWGALRETIEAEQGYKAAAMMVLHTWNQKLEAHGHVHAVVPSGGPSLRKVGHWKRCRFKGQETSRHLVDASELRRNYRKRFIEGLRRLHRDGQLKLTGEFEDLNDEDEFEKLLEKLASVAWGLNIQPPPTSDCDSQTMLKYLARYLTGGPISDRRLVSHDDGMVTFMAREGTTRGGDRKQVRVPLSGVEFVRRWSLHVLPRGYVKTRRYGGWSNRHCEDYMQLCRDLRDCPAEDDSNEDIEPSEVAEKECAECGGSLELIYVEDKPSWSRTMHSPSRPHWYQESG</sequence>
<evidence type="ECO:0000313" key="4">
    <source>
        <dbReference type="Proteomes" id="UP001416858"/>
    </source>
</evidence>
<dbReference type="PANTHER" id="PTHR37023">
    <property type="entry name" value="TRANSPOSASE"/>
    <property type="match status" value="1"/>
</dbReference>
<dbReference type="InterPro" id="IPR007069">
    <property type="entry name" value="Transposase_32"/>
</dbReference>
<keyword evidence="4" id="KW-1185">Reference proteome</keyword>
<dbReference type="InterPro" id="IPR026889">
    <property type="entry name" value="Zn_Tnp"/>
</dbReference>
<dbReference type="EMBL" id="BAABRO010000042">
    <property type="protein sequence ID" value="GAA5511190.1"/>
    <property type="molecule type" value="Genomic_DNA"/>
</dbReference>